<comment type="caution">
    <text evidence="15">The sequence shown here is derived from an EMBL/GenBank/DDBJ whole genome shotgun (WGS) entry which is preliminary data.</text>
</comment>
<dbReference type="SUPFAM" id="SSF55811">
    <property type="entry name" value="Nudix"/>
    <property type="match status" value="1"/>
</dbReference>
<dbReference type="EMBL" id="DWXE01000043">
    <property type="protein sequence ID" value="HJB92120.1"/>
    <property type="molecule type" value="Genomic_DNA"/>
</dbReference>
<dbReference type="InterPro" id="IPR005224">
    <property type="entry name" value="SfsA"/>
</dbReference>
<dbReference type="Gene3D" id="2.40.50.580">
    <property type="match status" value="1"/>
</dbReference>
<gene>
    <name evidence="15" type="primary">mutY</name>
    <name evidence="13" type="synonym">sfsA</name>
    <name evidence="15" type="ORF">H9763_11745</name>
</gene>
<dbReference type="Gene3D" id="1.10.340.30">
    <property type="entry name" value="Hypothetical protein, domain 2"/>
    <property type="match status" value="1"/>
</dbReference>
<dbReference type="AlphaFoldDB" id="A0A9D2SDL0"/>
<dbReference type="InterPro" id="IPR029119">
    <property type="entry name" value="MutY_C"/>
</dbReference>
<dbReference type="GO" id="GO:0051539">
    <property type="term" value="F:4 iron, 4 sulfur cluster binding"/>
    <property type="evidence" value="ECO:0007669"/>
    <property type="project" value="UniProtKB-KW"/>
</dbReference>
<dbReference type="GO" id="GO:0035485">
    <property type="term" value="F:adenine/guanine mispair binding"/>
    <property type="evidence" value="ECO:0007669"/>
    <property type="project" value="TreeGrafter"/>
</dbReference>
<dbReference type="Gene3D" id="1.10.1670.10">
    <property type="entry name" value="Helix-hairpin-Helix base-excision DNA repair enzymes (C-terminal)"/>
    <property type="match status" value="1"/>
</dbReference>
<dbReference type="Gene3D" id="3.90.79.10">
    <property type="entry name" value="Nucleoside Triphosphate Pyrophosphohydrolase"/>
    <property type="match status" value="1"/>
</dbReference>
<proteinExistence type="inferred from homology"/>
<dbReference type="PANTHER" id="PTHR42944:SF1">
    <property type="entry name" value="ADENINE DNA GLYCOSYLASE"/>
    <property type="match status" value="1"/>
</dbReference>
<evidence type="ECO:0000256" key="10">
    <source>
        <dbReference type="ARBA" id="ARBA00023014"/>
    </source>
</evidence>
<dbReference type="InterPro" id="IPR023170">
    <property type="entry name" value="HhH_base_excis_C"/>
</dbReference>
<evidence type="ECO:0000256" key="12">
    <source>
        <dbReference type="ARBA" id="ARBA00023295"/>
    </source>
</evidence>
<dbReference type="InterPro" id="IPR041465">
    <property type="entry name" value="SfsA_N"/>
</dbReference>
<feature type="domain" description="HhH-GPD" evidence="14">
    <location>
        <begin position="277"/>
        <end position="428"/>
    </location>
</feature>
<dbReference type="Pfam" id="PF17746">
    <property type="entry name" value="SfsA_N"/>
    <property type="match status" value="1"/>
</dbReference>
<evidence type="ECO:0000259" key="14">
    <source>
        <dbReference type="SMART" id="SM00478"/>
    </source>
</evidence>
<dbReference type="GO" id="GO:0000701">
    <property type="term" value="F:purine-specific mismatch base pair DNA N-glycosylase activity"/>
    <property type="evidence" value="ECO:0007669"/>
    <property type="project" value="UniProtKB-EC"/>
</dbReference>
<dbReference type="InterPro" id="IPR005760">
    <property type="entry name" value="A/G_AdeGlyc_MutY"/>
</dbReference>
<comment type="catalytic activity">
    <reaction evidence="1">
        <text>Hydrolyzes free adenine bases from 7,8-dihydro-8-oxoguanine:adenine mismatched double-stranded DNA, leaving an apurinic site.</text>
        <dbReference type="EC" id="3.2.2.31"/>
    </reaction>
</comment>
<evidence type="ECO:0000256" key="7">
    <source>
        <dbReference type="ARBA" id="ARBA00022763"/>
    </source>
</evidence>
<keyword evidence="8" id="KW-0378">Hydrolase</keyword>
<accession>A0A9D2SDL0</accession>
<dbReference type="InterPro" id="IPR004036">
    <property type="entry name" value="Endonuclease-III-like_CS2"/>
</dbReference>
<dbReference type="GO" id="GO:0006284">
    <property type="term" value="P:base-excision repair"/>
    <property type="evidence" value="ECO:0007669"/>
    <property type="project" value="InterPro"/>
</dbReference>
<dbReference type="CDD" id="cd03431">
    <property type="entry name" value="NUDIX_DNA_Glycosylase_C-MutY"/>
    <property type="match status" value="1"/>
</dbReference>
<keyword evidence="6" id="KW-0479">Metal-binding</keyword>
<keyword evidence="11" id="KW-0234">DNA repair</keyword>
<dbReference type="Pfam" id="PF00633">
    <property type="entry name" value="HHH"/>
    <property type="match status" value="1"/>
</dbReference>
<evidence type="ECO:0000256" key="11">
    <source>
        <dbReference type="ARBA" id="ARBA00023204"/>
    </source>
</evidence>
<dbReference type="InterPro" id="IPR000445">
    <property type="entry name" value="HhH_motif"/>
</dbReference>
<evidence type="ECO:0000256" key="3">
    <source>
        <dbReference type="ARBA" id="ARBA00002933"/>
    </source>
</evidence>
<dbReference type="Gene3D" id="3.40.1350.60">
    <property type="match status" value="1"/>
</dbReference>
<evidence type="ECO:0000256" key="4">
    <source>
        <dbReference type="ARBA" id="ARBA00008343"/>
    </source>
</evidence>
<sequence>MEYGQIIPGRFLSRPNRFIAQVEIQQGDVRGTETVHVKNTGRCRELLVPGARVYLAKGENPARKTAWDLVAVEKGDLLINMDSAAPNRAVLEFLRSGRYWKGLTKIRPETVYGSSRFDFYAEAGDRKILIEVKGVTLERQRTALFPDAPSERAVRHVRELAQAAKEGYECYVLFVIQMKGVRRFVPNWEMHPAFGEELLRAREAGVKAVAWDCRVEPGCMELEDPVPVCLEPGRLLLLDASGSGVAEPLLSWYDECRRKLPWREDVTPYRVWVSEVMLQQTRVEAVKPYFNRFMERLPDIASLAEADEDTLLKLWEGLGYYSRVRNLHRAAVQIMEEYGGRMPGDYESLQKLAGIGSYTAGAIASIAFGQPAPAVDGNVLRIIARLTEDEGDIADPSVKRRIGQELLSIMPADRPGDFNQALMELGATVCLPNGAPLCEKCPWRSACLAKRDGRQADYPKKSAKKARKAEKKTVLLIRDENRVAIRKRPDRGLLAGLYEFPCLDGHLAQEEVVAWLKSQGVRAIRLEKQADSRHIFTHREWEMTGYLALVDGLEPLGKENGLLFAQPEEIGEKYPIPSAFAAYTACLSIRTGRDRMEQGKMGGKRK</sequence>
<dbReference type="PANTHER" id="PTHR42944">
    <property type="entry name" value="ADENINE DNA GLYCOSYLASE"/>
    <property type="match status" value="1"/>
</dbReference>
<evidence type="ECO:0000256" key="6">
    <source>
        <dbReference type="ARBA" id="ARBA00022723"/>
    </source>
</evidence>
<evidence type="ECO:0000256" key="8">
    <source>
        <dbReference type="ARBA" id="ARBA00022801"/>
    </source>
</evidence>
<dbReference type="NCBIfam" id="TIGR01084">
    <property type="entry name" value="mutY"/>
    <property type="match status" value="1"/>
</dbReference>
<evidence type="ECO:0000256" key="9">
    <source>
        <dbReference type="ARBA" id="ARBA00023004"/>
    </source>
</evidence>
<dbReference type="NCBIfam" id="TIGR00230">
    <property type="entry name" value="sfsA"/>
    <property type="match status" value="1"/>
</dbReference>
<protein>
    <recommendedName>
        <fullName evidence="13">Sugar fermentation stimulation protein homolog</fullName>
    </recommendedName>
</protein>
<dbReference type="GO" id="GO:0032357">
    <property type="term" value="F:oxidized purine DNA binding"/>
    <property type="evidence" value="ECO:0007669"/>
    <property type="project" value="TreeGrafter"/>
</dbReference>
<evidence type="ECO:0000256" key="1">
    <source>
        <dbReference type="ARBA" id="ARBA00000843"/>
    </source>
</evidence>
<comment type="similarity">
    <text evidence="4">Belongs to the Nth/MutY family.</text>
</comment>
<reference evidence="15" key="1">
    <citation type="journal article" date="2021" name="PeerJ">
        <title>Extensive microbial diversity within the chicken gut microbiome revealed by metagenomics and culture.</title>
        <authorList>
            <person name="Gilroy R."/>
            <person name="Ravi A."/>
            <person name="Getino M."/>
            <person name="Pursley I."/>
            <person name="Horton D.L."/>
            <person name="Alikhan N.F."/>
            <person name="Baker D."/>
            <person name="Gharbi K."/>
            <person name="Hall N."/>
            <person name="Watson M."/>
            <person name="Adriaenssens E.M."/>
            <person name="Foster-Nyarko E."/>
            <person name="Jarju S."/>
            <person name="Secka A."/>
            <person name="Antonio M."/>
            <person name="Oren A."/>
            <person name="Chaudhuri R.R."/>
            <person name="La Ragione R."/>
            <person name="Hildebrand F."/>
            <person name="Pallen M.J."/>
        </authorList>
    </citation>
    <scope>NUCLEOTIDE SEQUENCE</scope>
    <source>
        <strain evidence="15">USAMLcec3-2134</strain>
    </source>
</reference>
<dbReference type="CDD" id="cd00056">
    <property type="entry name" value="ENDO3c"/>
    <property type="match status" value="1"/>
</dbReference>
<evidence type="ECO:0000256" key="2">
    <source>
        <dbReference type="ARBA" id="ARBA00001966"/>
    </source>
</evidence>
<dbReference type="Pfam" id="PF00730">
    <property type="entry name" value="HhH-GPD"/>
    <property type="match status" value="1"/>
</dbReference>
<dbReference type="FunFam" id="1.10.340.30:FF:000002">
    <property type="entry name" value="Adenine DNA glycosylase"/>
    <property type="match status" value="1"/>
</dbReference>
<dbReference type="InterPro" id="IPR040452">
    <property type="entry name" value="SfsA_C"/>
</dbReference>
<evidence type="ECO:0000313" key="15">
    <source>
        <dbReference type="EMBL" id="HJB92120.1"/>
    </source>
</evidence>
<dbReference type="Proteomes" id="UP000886883">
    <property type="component" value="Unassembled WGS sequence"/>
</dbReference>
<evidence type="ECO:0000256" key="5">
    <source>
        <dbReference type="ARBA" id="ARBA00022485"/>
    </source>
</evidence>
<dbReference type="Pfam" id="PF03749">
    <property type="entry name" value="SfsA"/>
    <property type="match status" value="1"/>
</dbReference>
<evidence type="ECO:0000313" key="16">
    <source>
        <dbReference type="Proteomes" id="UP000886883"/>
    </source>
</evidence>
<dbReference type="InterPro" id="IPR011257">
    <property type="entry name" value="DNA_glycosylase"/>
</dbReference>
<dbReference type="PROSITE" id="PS01155">
    <property type="entry name" value="ENDONUCLEASE_III_2"/>
    <property type="match status" value="1"/>
</dbReference>
<dbReference type="GO" id="GO:0006298">
    <property type="term" value="P:mismatch repair"/>
    <property type="evidence" value="ECO:0007669"/>
    <property type="project" value="TreeGrafter"/>
</dbReference>
<dbReference type="InterPro" id="IPR044298">
    <property type="entry name" value="MIG/MutY"/>
</dbReference>
<keyword evidence="12" id="KW-0326">Glycosidase</keyword>
<comment type="cofactor">
    <cofactor evidence="2">
        <name>[4Fe-4S] cluster</name>
        <dbReference type="ChEBI" id="CHEBI:49883"/>
    </cofactor>
</comment>
<name>A0A9D2SDL0_9FIRM</name>
<comment type="function">
    <text evidence="3">Adenine glycosylase active on G-A mispairs. MutY also corrects error-prone DNA synthesis past GO lesions which are due to the oxidatively damaged form of guanine: 7,8-dihydro-8-oxoguanine (8-oxo-dGTP).</text>
</comment>
<organism evidence="15 16">
    <name type="scientific">Candidatus Eisenbergiella merdigallinarum</name>
    <dbReference type="NCBI Taxonomy" id="2838552"/>
    <lineage>
        <taxon>Bacteria</taxon>
        <taxon>Bacillati</taxon>
        <taxon>Bacillota</taxon>
        <taxon>Clostridia</taxon>
        <taxon>Lachnospirales</taxon>
        <taxon>Lachnospiraceae</taxon>
        <taxon>Eisenbergiella</taxon>
    </lineage>
</organism>
<reference evidence="15" key="2">
    <citation type="submission" date="2021-04" db="EMBL/GenBank/DDBJ databases">
        <authorList>
            <person name="Gilroy R."/>
        </authorList>
    </citation>
    <scope>NUCLEOTIDE SEQUENCE</scope>
    <source>
        <strain evidence="15">USAMLcec3-2134</strain>
    </source>
</reference>
<dbReference type="InterPro" id="IPR003265">
    <property type="entry name" value="HhH-GPD_domain"/>
</dbReference>
<keyword evidence="7" id="KW-0227">DNA damage</keyword>
<dbReference type="GO" id="GO:0034039">
    <property type="term" value="F:8-oxo-7,8-dihydroguanine DNA N-glycosylase activity"/>
    <property type="evidence" value="ECO:0007669"/>
    <property type="project" value="TreeGrafter"/>
</dbReference>
<dbReference type="HAMAP" id="MF_00095">
    <property type="entry name" value="SfsA"/>
    <property type="match status" value="1"/>
</dbReference>
<keyword evidence="5" id="KW-0004">4Fe-4S</keyword>
<dbReference type="Pfam" id="PF14815">
    <property type="entry name" value="NUDIX_4"/>
    <property type="match status" value="1"/>
</dbReference>
<dbReference type="CDD" id="cd22359">
    <property type="entry name" value="SfsA-like_bacterial"/>
    <property type="match status" value="1"/>
</dbReference>
<keyword evidence="10" id="KW-0411">Iron-sulfur</keyword>
<dbReference type="InterPro" id="IPR015797">
    <property type="entry name" value="NUDIX_hydrolase-like_dom_sf"/>
</dbReference>
<keyword evidence="9" id="KW-0408">Iron</keyword>
<comment type="similarity">
    <text evidence="13">Belongs to the SfsA family.</text>
</comment>
<dbReference type="SMART" id="SM00478">
    <property type="entry name" value="ENDO3c"/>
    <property type="match status" value="1"/>
</dbReference>
<dbReference type="SUPFAM" id="SSF48150">
    <property type="entry name" value="DNA-glycosylase"/>
    <property type="match status" value="1"/>
</dbReference>
<dbReference type="GO" id="GO:0046872">
    <property type="term" value="F:metal ion binding"/>
    <property type="evidence" value="ECO:0007669"/>
    <property type="project" value="UniProtKB-KW"/>
</dbReference>
<evidence type="ECO:0000256" key="13">
    <source>
        <dbReference type="HAMAP-Rule" id="MF_00095"/>
    </source>
</evidence>